<evidence type="ECO:0000256" key="2">
    <source>
        <dbReference type="ARBA" id="ARBA00007365"/>
    </source>
</evidence>
<dbReference type="PROSITE" id="PS50072">
    <property type="entry name" value="CSA_PPIASE_2"/>
    <property type="match status" value="1"/>
</dbReference>
<evidence type="ECO:0000313" key="9">
    <source>
        <dbReference type="EMBL" id="MBB5348480.1"/>
    </source>
</evidence>
<dbReference type="Proteomes" id="UP000539642">
    <property type="component" value="Unassembled WGS sequence"/>
</dbReference>
<dbReference type="CDD" id="cd00317">
    <property type="entry name" value="cyclophilin"/>
    <property type="match status" value="1"/>
</dbReference>
<evidence type="ECO:0000256" key="3">
    <source>
        <dbReference type="ARBA" id="ARBA00013194"/>
    </source>
</evidence>
<dbReference type="InterPro" id="IPR029000">
    <property type="entry name" value="Cyclophilin-like_dom_sf"/>
</dbReference>
<name>A0A840V3P7_9BACT</name>
<evidence type="ECO:0000256" key="5">
    <source>
        <dbReference type="ARBA" id="ARBA00023235"/>
    </source>
</evidence>
<dbReference type="InterPro" id="IPR046357">
    <property type="entry name" value="PPIase_dom_sf"/>
</dbReference>
<dbReference type="PANTHER" id="PTHR45625:SF4">
    <property type="entry name" value="PEPTIDYLPROLYL ISOMERASE DOMAIN AND WD REPEAT-CONTAINING PROTEIN 1"/>
    <property type="match status" value="1"/>
</dbReference>
<dbReference type="InterPro" id="IPR001179">
    <property type="entry name" value="PPIase_FKBP_dom"/>
</dbReference>
<protein>
    <recommendedName>
        <fullName evidence="3 6">peptidylprolyl isomerase</fullName>
        <ecNumber evidence="3 6">5.2.1.8</ecNumber>
    </recommendedName>
</protein>
<dbReference type="InterPro" id="IPR002130">
    <property type="entry name" value="Cyclophilin-type_PPIase_dom"/>
</dbReference>
<feature type="domain" description="PPIase FKBP-type" evidence="7">
    <location>
        <begin position="235"/>
        <end position="321"/>
    </location>
</feature>
<dbReference type="SUPFAM" id="SSF50891">
    <property type="entry name" value="Cyclophilin-like"/>
    <property type="match status" value="1"/>
</dbReference>
<evidence type="ECO:0000256" key="6">
    <source>
        <dbReference type="PROSITE-ProRule" id="PRU00277"/>
    </source>
</evidence>
<reference evidence="9 10" key="1">
    <citation type="submission" date="2020-08" db="EMBL/GenBank/DDBJ databases">
        <title>Genomic Encyclopedia of Type Strains, Phase IV (KMG-IV): sequencing the most valuable type-strain genomes for metagenomic binning, comparative biology and taxonomic classification.</title>
        <authorList>
            <person name="Goeker M."/>
        </authorList>
    </citation>
    <scope>NUCLEOTIDE SEQUENCE [LARGE SCALE GENOMIC DNA]</scope>
    <source>
        <strain evidence="9 10">DSM 28570</strain>
    </source>
</reference>
<dbReference type="PRINTS" id="PR00153">
    <property type="entry name" value="CSAPPISMRASE"/>
</dbReference>
<dbReference type="Gene3D" id="3.10.50.40">
    <property type="match status" value="1"/>
</dbReference>
<accession>A0A840V3P7</accession>
<dbReference type="AlphaFoldDB" id="A0A840V3P7"/>
<comment type="caution">
    <text evidence="9">The sequence shown here is derived from an EMBL/GenBank/DDBJ whole genome shotgun (WGS) entry which is preliminary data.</text>
</comment>
<comment type="catalytic activity">
    <reaction evidence="1 6">
        <text>[protein]-peptidylproline (omega=180) = [protein]-peptidylproline (omega=0)</text>
        <dbReference type="Rhea" id="RHEA:16237"/>
        <dbReference type="Rhea" id="RHEA-COMP:10747"/>
        <dbReference type="Rhea" id="RHEA-COMP:10748"/>
        <dbReference type="ChEBI" id="CHEBI:83833"/>
        <dbReference type="ChEBI" id="CHEBI:83834"/>
        <dbReference type="EC" id="5.2.1.8"/>
    </reaction>
</comment>
<dbReference type="PROSITE" id="PS50059">
    <property type="entry name" value="FKBP_PPIASE"/>
    <property type="match status" value="1"/>
</dbReference>
<keyword evidence="10" id="KW-1185">Reference proteome</keyword>
<dbReference type="InterPro" id="IPR044666">
    <property type="entry name" value="Cyclophilin_A-like"/>
</dbReference>
<dbReference type="PANTHER" id="PTHR45625">
    <property type="entry name" value="PEPTIDYL-PROLYL CIS-TRANS ISOMERASE-RELATED"/>
    <property type="match status" value="1"/>
</dbReference>
<dbReference type="Pfam" id="PF00254">
    <property type="entry name" value="FKBP_C"/>
    <property type="match status" value="1"/>
</dbReference>
<feature type="domain" description="PPIase cyclophilin-type" evidence="8">
    <location>
        <begin position="19"/>
        <end position="150"/>
    </location>
</feature>
<proteinExistence type="inferred from homology"/>
<keyword evidence="5 6" id="KW-0413">Isomerase</keyword>
<sequence>MAAKQLKDGLYANFRTTKGDILCRLEFKKTPMTVANFVGLAEGTKDLGGGAKAKGDRFYDGLTFHRVIADFMIQGGCPLGTGTGGPGYTFPDEIDPSLKHSGPGILSMANAGPNTNGSQFFITHVATPWLDGKHTVFGHVVSGQDVVNKVAGGDVIKAIEIIRVGNEAEAFKSDQQAFDALLSGLEAREREKEQAAAEEMAKVISERWPKAITTPTGLKYVVTDKGAGEETPKAGTMVKAHYTGKLLDGRKFDSSYDRGEPISFPVGQGRVIKGWDEAFLGMKKGEKRTLIIPSDLGYGAHGRGPIPPNATMVFDVELVDF</sequence>
<organism evidence="9 10">
    <name type="scientific">Desulfoprunum benzoelyticum</name>
    <dbReference type="NCBI Taxonomy" id="1506996"/>
    <lineage>
        <taxon>Bacteria</taxon>
        <taxon>Pseudomonadati</taxon>
        <taxon>Thermodesulfobacteriota</taxon>
        <taxon>Desulfobulbia</taxon>
        <taxon>Desulfobulbales</taxon>
        <taxon>Desulfobulbaceae</taxon>
        <taxon>Desulfoprunum</taxon>
    </lineage>
</organism>
<gene>
    <name evidence="9" type="ORF">HNQ81_002216</name>
</gene>
<evidence type="ECO:0000259" key="8">
    <source>
        <dbReference type="PROSITE" id="PS50072"/>
    </source>
</evidence>
<dbReference type="FunFam" id="3.10.50.40:FF:000006">
    <property type="entry name" value="Peptidyl-prolyl cis-trans isomerase"/>
    <property type="match status" value="1"/>
</dbReference>
<dbReference type="InterPro" id="IPR020892">
    <property type="entry name" value="Cyclophilin-type_PPIase_CS"/>
</dbReference>
<keyword evidence="4 6" id="KW-0697">Rotamase</keyword>
<dbReference type="EC" id="5.2.1.8" evidence="3 6"/>
<dbReference type="PROSITE" id="PS00170">
    <property type="entry name" value="CSA_PPIASE_1"/>
    <property type="match status" value="1"/>
</dbReference>
<dbReference type="Pfam" id="PF00160">
    <property type="entry name" value="Pro_isomerase"/>
    <property type="match status" value="1"/>
</dbReference>
<evidence type="ECO:0000313" key="10">
    <source>
        <dbReference type="Proteomes" id="UP000539642"/>
    </source>
</evidence>
<dbReference type="RefSeq" id="WP_275888825.1">
    <property type="nucleotide sequence ID" value="NZ_JACHEO010000012.1"/>
</dbReference>
<comment type="similarity">
    <text evidence="2">Belongs to the cyclophilin-type PPIase family.</text>
</comment>
<evidence type="ECO:0000256" key="4">
    <source>
        <dbReference type="ARBA" id="ARBA00023110"/>
    </source>
</evidence>
<dbReference type="SUPFAM" id="SSF54534">
    <property type="entry name" value="FKBP-like"/>
    <property type="match status" value="1"/>
</dbReference>
<dbReference type="GO" id="GO:0006457">
    <property type="term" value="P:protein folding"/>
    <property type="evidence" value="ECO:0007669"/>
    <property type="project" value="InterPro"/>
</dbReference>
<dbReference type="EMBL" id="JACHEO010000012">
    <property type="protein sequence ID" value="MBB5348480.1"/>
    <property type="molecule type" value="Genomic_DNA"/>
</dbReference>
<dbReference type="Gene3D" id="2.40.100.10">
    <property type="entry name" value="Cyclophilin-like"/>
    <property type="match status" value="1"/>
</dbReference>
<evidence type="ECO:0000259" key="7">
    <source>
        <dbReference type="PROSITE" id="PS50059"/>
    </source>
</evidence>
<evidence type="ECO:0000256" key="1">
    <source>
        <dbReference type="ARBA" id="ARBA00000971"/>
    </source>
</evidence>
<dbReference type="GO" id="GO:0003755">
    <property type="term" value="F:peptidyl-prolyl cis-trans isomerase activity"/>
    <property type="evidence" value="ECO:0007669"/>
    <property type="project" value="UniProtKB-KW"/>
</dbReference>